<reference evidence="2" key="1">
    <citation type="submission" date="2020-07" db="EMBL/GenBank/DDBJ databases">
        <title>Clarias magur genome sequencing, assembly and annotation.</title>
        <authorList>
            <person name="Kushwaha B."/>
            <person name="Kumar R."/>
            <person name="Das P."/>
            <person name="Joshi C.G."/>
            <person name="Kumar D."/>
            <person name="Nagpure N.S."/>
            <person name="Pandey M."/>
            <person name="Agarwal S."/>
            <person name="Srivastava S."/>
            <person name="Singh M."/>
            <person name="Sahoo L."/>
            <person name="Jayasankar P."/>
            <person name="Meher P.K."/>
            <person name="Koringa P.G."/>
            <person name="Iquebal M.A."/>
            <person name="Das S.P."/>
            <person name="Bit A."/>
            <person name="Patnaik S."/>
            <person name="Patel N."/>
            <person name="Shah T.M."/>
            <person name="Hinsu A."/>
            <person name="Jena J.K."/>
        </authorList>
    </citation>
    <scope>NUCLEOTIDE SEQUENCE</scope>
    <source>
        <strain evidence="2">CIFAMagur01</strain>
        <tissue evidence="2">Testis</tissue>
    </source>
</reference>
<feature type="transmembrane region" description="Helical" evidence="1">
    <location>
        <begin position="6"/>
        <end position="27"/>
    </location>
</feature>
<name>A0A8J4X2P0_CLAMG</name>
<evidence type="ECO:0000313" key="2">
    <source>
        <dbReference type="EMBL" id="KAF5900869.1"/>
    </source>
</evidence>
<accession>A0A8J4X2P0</accession>
<evidence type="ECO:0000313" key="3">
    <source>
        <dbReference type="Proteomes" id="UP000727407"/>
    </source>
</evidence>
<comment type="caution">
    <text evidence="2">The sequence shown here is derived from an EMBL/GenBank/DDBJ whole genome shotgun (WGS) entry which is preliminary data.</text>
</comment>
<evidence type="ECO:0000256" key="1">
    <source>
        <dbReference type="SAM" id="Phobius"/>
    </source>
</evidence>
<feature type="non-terminal residue" evidence="2">
    <location>
        <position position="1"/>
    </location>
</feature>
<keyword evidence="1" id="KW-0812">Transmembrane</keyword>
<organism evidence="2 3">
    <name type="scientific">Clarias magur</name>
    <name type="common">Asian catfish</name>
    <name type="synonym">Macropteronotus magur</name>
    <dbReference type="NCBI Taxonomy" id="1594786"/>
    <lineage>
        <taxon>Eukaryota</taxon>
        <taxon>Metazoa</taxon>
        <taxon>Chordata</taxon>
        <taxon>Craniata</taxon>
        <taxon>Vertebrata</taxon>
        <taxon>Euteleostomi</taxon>
        <taxon>Actinopterygii</taxon>
        <taxon>Neopterygii</taxon>
        <taxon>Teleostei</taxon>
        <taxon>Ostariophysi</taxon>
        <taxon>Siluriformes</taxon>
        <taxon>Clariidae</taxon>
        <taxon>Clarias</taxon>
    </lineage>
</organism>
<feature type="non-terminal residue" evidence="2">
    <location>
        <position position="200"/>
    </location>
</feature>
<keyword evidence="1" id="KW-0472">Membrane</keyword>
<protein>
    <submittedName>
        <fullName evidence="2">Uncharacterized protein</fullName>
    </submittedName>
</protein>
<keyword evidence="3" id="KW-1185">Reference proteome</keyword>
<gene>
    <name evidence="2" type="ORF">DAT39_009410</name>
</gene>
<proteinExistence type="predicted"/>
<dbReference type="EMBL" id="QNUK01000125">
    <property type="protein sequence ID" value="KAF5900869.1"/>
    <property type="molecule type" value="Genomic_DNA"/>
</dbReference>
<keyword evidence="1" id="KW-1133">Transmembrane helix</keyword>
<dbReference type="AlphaFoldDB" id="A0A8J4X2P0"/>
<dbReference type="Proteomes" id="UP000727407">
    <property type="component" value="Unassembled WGS sequence"/>
</dbReference>
<sequence>QDTWLVISYGMILHTLNSVLLTLYKIFMKLKSKTFFWCKYRHDWDSVVRMGVAGTLFLMQEKKRKRKGLIFNVYMDHMWSYEISRKCEFGEDTALLLQGCMNLVHESVSMWSTTVYVHCVNRLGITKIVYPNVFTFKDMVCKTSTGTGAIVMGASICIQTIKGYLHFLGATGPGELLLGYKHMCCGSLNMFLGTNSLKRG</sequence>